<keyword evidence="1" id="KW-0472">Membrane</keyword>
<keyword evidence="4" id="KW-1185">Reference proteome</keyword>
<reference evidence="3" key="1">
    <citation type="submission" date="2020-10" db="EMBL/GenBank/DDBJ databases">
        <authorList>
            <person name="Castelo-Branco R."/>
            <person name="Eusebio N."/>
            <person name="Adriana R."/>
            <person name="Vieira A."/>
            <person name="Brugerolle De Fraissinette N."/>
            <person name="Rezende De Castro R."/>
            <person name="Schneider M.P."/>
            <person name="Vasconcelos V."/>
            <person name="Leao P.N."/>
        </authorList>
    </citation>
    <scope>NUCLEOTIDE SEQUENCE</scope>
    <source>
        <strain evidence="3">LEGE 07157</strain>
    </source>
</reference>
<keyword evidence="1" id="KW-0812">Transmembrane</keyword>
<name>A0A8J7AVZ8_9CYAN</name>
<keyword evidence="1" id="KW-1133">Transmembrane helix</keyword>
<protein>
    <submittedName>
        <fullName evidence="3">DUF4168 domain-containing protein</fullName>
    </submittedName>
</protein>
<sequence>MLTLKCSRSVWDKILVRYLVIGTLAATGVLAGVVPTISNQSPGLTFQNTAQAVDLSSKELLDYAKVLLAIEPLRQSTYDDIKRIVGSRSSRIPNIVCSQPSSFRELPGNARQIAINYCNSSREIVRSHELTIERFNQITTSVQSDPGLKRRVQNAMIQLQR</sequence>
<comment type="caution">
    <text evidence="3">The sequence shown here is derived from an EMBL/GenBank/DDBJ whole genome shotgun (WGS) entry which is preliminary data.</text>
</comment>
<dbReference type="Proteomes" id="UP000654482">
    <property type="component" value="Unassembled WGS sequence"/>
</dbReference>
<feature type="transmembrane region" description="Helical" evidence="1">
    <location>
        <begin position="15"/>
        <end position="37"/>
    </location>
</feature>
<dbReference type="InterPro" id="IPR025433">
    <property type="entry name" value="DUF4168"/>
</dbReference>
<evidence type="ECO:0000313" key="4">
    <source>
        <dbReference type="Proteomes" id="UP000654482"/>
    </source>
</evidence>
<evidence type="ECO:0000259" key="2">
    <source>
        <dbReference type="Pfam" id="PF13767"/>
    </source>
</evidence>
<dbReference type="RefSeq" id="WP_194027403.1">
    <property type="nucleotide sequence ID" value="NZ_JADEWZ010000001.1"/>
</dbReference>
<gene>
    <name evidence="3" type="ORF">IQ249_00225</name>
</gene>
<evidence type="ECO:0000313" key="3">
    <source>
        <dbReference type="EMBL" id="MBE9114312.1"/>
    </source>
</evidence>
<dbReference type="Pfam" id="PF13767">
    <property type="entry name" value="DUF4168"/>
    <property type="match status" value="1"/>
</dbReference>
<dbReference type="AlphaFoldDB" id="A0A8J7AVZ8"/>
<proteinExistence type="predicted"/>
<evidence type="ECO:0000256" key="1">
    <source>
        <dbReference type="SAM" id="Phobius"/>
    </source>
</evidence>
<accession>A0A8J7AVZ8</accession>
<feature type="domain" description="DUF4168" evidence="2">
    <location>
        <begin position="56"/>
        <end position="152"/>
    </location>
</feature>
<dbReference type="EMBL" id="JADEWZ010000001">
    <property type="protein sequence ID" value="MBE9114312.1"/>
    <property type="molecule type" value="Genomic_DNA"/>
</dbReference>
<organism evidence="3 4">
    <name type="scientific">Lusitaniella coriacea LEGE 07157</name>
    <dbReference type="NCBI Taxonomy" id="945747"/>
    <lineage>
        <taxon>Bacteria</taxon>
        <taxon>Bacillati</taxon>
        <taxon>Cyanobacteriota</taxon>
        <taxon>Cyanophyceae</taxon>
        <taxon>Spirulinales</taxon>
        <taxon>Lusitaniellaceae</taxon>
        <taxon>Lusitaniella</taxon>
    </lineage>
</organism>